<dbReference type="Gene3D" id="3.30.40.10">
    <property type="entry name" value="Zinc/RING finger domain, C3HC4 (zinc finger)"/>
    <property type="match status" value="1"/>
</dbReference>
<dbReference type="PROSITE" id="PS00518">
    <property type="entry name" value="ZF_RING_1"/>
    <property type="match status" value="1"/>
</dbReference>
<dbReference type="GO" id="GO:0008270">
    <property type="term" value="F:zinc ion binding"/>
    <property type="evidence" value="ECO:0007669"/>
    <property type="project" value="UniProtKB-KW"/>
</dbReference>
<evidence type="ECO:0000313" key="7">
    <source>
        <dbReference type="Proteomes" id="UP000265080"/>
    </source>
</evidence>
<dbReference type="STRING" id="161767.ENSAPEP00000007529"/>
<keyword evidence="7" id="KW-1185">Reference proteome</keyword>
<keyword evidence="1" id="KW-0479">Metal-binding</keyword>
<evidence type="ECO:0000256" key="1">
    <source>
        <dbReference type="ARBA" id="ARBA00022723"/>
    </source>
</evidence>
<feature type="domain" description="RING-type" evidence="5">
    <location>
        <begin position="16"/>
        <end position="60"/>
    </location>
</feature>
<proteinExistence type="predicted"/>
<evidence type="ECO:0000256" key="2">
    <source>
        <dbReference type="ARBA" id="ARBA00022771"/>
    </source>
</evidence>
<dbReference type="Proteomes" id="UP000265080">
    <property type="component" value="Chromosome 8"/>
</dbReference>
<sequence>MSLFKPEEQLVHELSCPICLQLYSDPVVLPCGHNYCRACICMTADTTDKSGILPRCPECREEYQGMDSLQRNFKLSTAIRGAPRALYECTSGPVQPGFLRWCAHMGGRSGGQQHVVLGCVLQEHPSPWRP</sequence>
<reference evidence="6" key="2">
    <citation type="submission" date="2025-08" db="UniProtKB">
        <authorList>
            <consortium name="Ensembl"/>
        </authorList>
    </citation>
    <scope>IDENTIFICATION</scope>
</reference>
<dbReference type="PANTHER" id="PTHR25465">
    <property type="entry name" value="B-BOX DOMAIN CONTAINING"/>
    <property type="match status" value="1"/>
</dbReference>
<evidence type="ECO:0000313" key="6">
    <source>
        <dbReference type="Ensembl" id="ENSAPEP00000007529.1"/>
    </source>
</evidence>
<accession>A0A3P8S7B8</accession>
<dbReference type="Pfam" id="PF13445">
    <property type="entry name" value="zf-RING_UBOX"/>
    <property type="match status" value="1"/>
</dbReference>
<evidence type="ECO:0000256" key="4">
    <source>
        <dbReference type="PROSITE-ProRule" id="PRU00175"/>
    </source>
</evidence>
<dbReference type="AlphaFoldDB" id="A0A3P8S7B8"/>
<keyword evidence="2 4" id="KW-0863">Zinc-finger</keyword>
<dbReference type="InterPro" id="IPR027370">
    <property type="entry name" value="Znf-RING_euk"/>
</dbReference>
<dbReference type="GeneTree" id="ENSGT00940000178711"/>
<dbReference type="Ensembl" id="ENSAPET00000007746.1">
    <property type="protein sequence ID" value="ENSAPEP00000007529.1"/>
    <property type="gene ID" value="ENSAPEG00000005432.1"/>
</dbReference>
<evidence type="ECO:0000259" key="5">
    <source>
        <dbReference type="PROSITE" id="PS50089"/>
    </source>
</evidence>
<organism evidence="6 7">
    <name type="scientific">Amphiprion percula</name>
    <name type="common">Orange clownfish</name>
    <name type="synonym">Lutjanus percula</name>
    <dbReference type="NCBI Taxonomy" id="161767"/>
    <lineage>
        <taxon>Eukaryota</taxon>
        <taxon>Metazoa</taxon>
        <taxon>Chordata</taxon>
        <taxon>Craniata</taxon>
        <taxon>Vertebrata</taxon>
        <taxon>Euteleostomi</taxon>
        <taxon>Actinopterygii</taxon>
        <taxon>Neopterygii</taxon>
        <taxon>Teleostei</taxon>
        <taxon>Neoteleostei</taxon>
        <taxon>Acanthomorphata</taxon>
        <taxon>Ovalentaria</taxon>
        <taxon>Pomacentridae</taxon>
        <taxon>Amphiprion</taxon>
    </lineage>
</organism>
<reference evidence="6 7" key="1">
    <citation type="submission" date="2018-03" db="EMBL/GenBank/DDBJ databases">
        <title>Finding Nemo's genes: A chromosome-scale reference assembly of the genome of the orange clownfish Amphiprion percula.</title>
        <authorList>
            <person name="Lehmann R."/>
        </authorList>
    </citation>
    <scope>NUCLEOTIDE SEQUENCE</scope>
</reference>
<dbReference type="InterPro" id="IPR051051">
    <property type="entry name" value="E3_ubiq-ligase_TRIM/RNF"/>
</dbReference>
<reference evidence="6" key="3">
    <citation type="submission" date="2025-09" db="UniProtKB">
        <authorList>
            <consortium name="Ensembl"/>
        </authorList>
    </citation>
    <scope>IDENTIFICATION</scope>
</reference>
<dbReference type="PROSITE" id="PS50089">
    <property type="entry name" value="ZF_RING_2"/>
    <property type="match status" value="1"/>
</dbReference>
<dbReference type="PANTHER" id="PTHR25465:SF41">
    <property type="entry name" value="E3 UBIQUITIN-PROTEIN LIGASE RNF135"/>
    <property type="match status" value="1"/>
</dbReference>
<name>A0A3P8S7B8_AMPPE</name>
<dbReference type="SMART" id="SM00184">
    <property type="entry name" value="RING"/>
    <property type="match status" value="1"/>
</dbReference>
<keyword evidence="3" id="KW-0862">Zinc</keyword>
<dbReference type="InterPro" id="IPR017907">
    <property type="entry name" value="Znf_RING_CS"/>
</dbReference>
<dbReference type="InterPro" id="IPR001841">
    <property type="entry name" value="Znf_RING"/>
</dbReference>
<protein>
    <recommendedName>
        <fullName evidence="5">RING-type domain-containing protein</fullName>
    </recommendedName>
</protein>
<evidence type="ECO:0000256" key="3">
    <source>
        <dbReference type="ARBA" id="ARBA00022833"/>
    </source>
</evidence>
<dbReference type="SUPFAM" id="SSF57850">
    <property type="entry name" value="RING/U-box"/>
    <property type="match status" value="1"/>
</dbReference>
<dbReference type="InterPro" id="IPR013083">
    <property type="entry name" value="Znf_RING/FYVE/PHD"/>
</dbReference>